<protein>
    <submittedName>
        <fullName evidence="2">Uncharacterized protein</fullName>
    </submittedName>
</protein>
<organism evidence="2 3">
    <name type="scientific">Trichoderma parareesei</name>
    <name type="common">Filamentous fungus</name>
    <dbReference type="NCBI Taxonomy" id="858221"/>
    <lineage>
        <taxon>Eukaryota</taxon>
        <taxon>Fungi</taxon>
        <taxon>Dikarya</taxon>
        <taxon>Ascomycota</taxon>
        <taxon>Pezizomycotina</taxon>
        <taxon>Sordariomycetes</taxon>
        <taxon>Hypocreomycetidae</taxon>
        <taxon>Hypocreales</taxon>
        <taxon>Hypocreaceae</taxon>
        <taxon>Trichoderma</taxon>
    </lineage>
</organism>
<feature type="compositionally biased region" description="Low complexity" evidence="1">
    <location>
        <begin position="50"/>
        <end position="64"/>
    </location>
</feature>
<comment type="caution">
    <text evidence="2">The sequence shown here is derived from an EMBL/GenBank/DDBJ whole genome shotgun (WGS) entry which is preliminary data.</text>
</comment>
<keyword evidence="3" id="KW-1185">Reference proteome</keyword>
<gene>
    <name evidence="2" type="ORF">A9Z42_0067360</name>
</gene>
<name>A0A2H3A1R9_TRIPA</name>
<evidence type="ECO:0000313" key="3">
    <source>
        <dbReference type="Proteomes" id="UP000219286"/>
    </source>
</evidence>
<proteinExistence type="predicted"/>
<feature type="region of interest" description="Disordered" evidence="1">
    <location>
        <begin position="43"/>
        <end position="74"/>
    </location>
</feature>
<evidence type="ECO:0000313" key="2">
    <source>
        <dbReference type="EMBL" id="OTA06011.1"/>
    </source>
</evidence>
<dbReference type="Proteomes" id="UP000219286">
    <property type="component" value="Unassembled WGS sequence"/>
</dbReference>
<dbReference type="EMBL" id="LFMI01000655">
    <property type="protein sequence ID" value="OTA06011.1"/>
    <property type="molecule type" value="Genomic_DNA"/>
</dbReference>
<sequence>MFSTKSAQSLRNLFASYHEPPSISKQQSQKLLDGLKASFRSHLDREYGRSSSDSAPAPANAGDALESQSNTARRRSAATLHLKSILANPLFSYDGNKQNAAAAAAAASHLPKALWVPDRDPMDVFDHAVSRGMMTLKAATGCLVAKGQQMGEGHAPVAGSDTALRVVRWLRSSGAESSLQFLDRPAFVQALAPFLVAEKMEGIAWEWITRTMNEPAANISEEQRIARASSLLSQLVRIKSQSHYGNLDAAIQAILEAEQLFQHSPLLPKLLVQPWRSVSWLSTVEAYSRAMPTEKLFEAHMATAQRLPRPFPVETAHLHLHHPTHPDHAPAMRFFNNKKRLRKLVQALGPEKVNLAKFTGMGTIPWIAFLGHDTVNHLQQSGRSEEARGITNILRSELSDIFAETLTPA</sequence>
<dbReference type="AlphaFoldDB" id="A0A2H3A1R9"/>
<evidence type="ECO:0000256" key="1">
    <source>
        <dbReference type="SAM" id="MobiDB-lite"/>
    </source>
</evidence>
<accession>A0A2H3A1R9</accession>
<dbReference type="OrthoDB" id="5424391at2759"/>
<reference evidence="2 3" key="1">
    <citation type="journal article" date="2015" name="Genome Announc.">
        <title>Genome sequence and annotation of Trichoderma parareesei, the ancestor of the cellulase producer Trichoderma reesei.</title>
        <authorList>
            <person name="Yang D."/>
            <person name="Pomraning K."/>
            <person name="Kopchinskiy A."/>
            <person name="Karimi Aghcheh R."/>
            <person name="Atanasova L."/>
            <person name="Chenthamara K."/>
            <person name="Baker S.E."/>
            <person name="Zhang R."/>
            <person name="Shen Q."/>
            <person name="Freitag M."/>
            <person name="Kubicek C.P."/>
            <person name="Druzhinina I.S."/>
        </authorList>
    </citation>
    <scope>NUCLEOTIDE SEQUENCE [LARGE SCALE GENOMIC DNA]</scope>
    <source>
        <strain evidence="2 3">CBS 125925</strain>
    </source>
</reference>